<name>A0ABP1BDH0_9BRYO</name>
<dbReference type="CDD" id="cd08646">
    <property type="entry name" value="FMT_core_Met-tRNA-FMT_N"/>
    <property type="match status" value="1"/>
</dbReference>
<dbReference type="InterPro" id="IPR005793">
    <property type="entry name" value="Formyl_trans_C"/>
</dbReference>
<dbReference type="SUPFAM" id="SSF50486">
    <property type="entry name" value="FMT C-terminal domain-like"/>
    <property type="match status" value="1"/>
</dbReference>
<evidence type="ECO:0000313" key="9">
    <source>
        <dbReference type="Proteomes" id="UP001497522"/>
    </source>
</evidence>
<evidence type="ECO:0000259" key="6">
    <source>
        <dbReference type="Pfam" id="PF00551"/>
    </source>
</evidence>
<dbReference type="PANTHER" id="PTHR11138:SF5">
    <property type="entry name" value="METHIONYL-TRNA FORMYLTRANSFERASE, MITOCHONDRIAL"/>
    <property type="match status" value="1"/>
</dbReference>
<dbReference type="PANTHER" id="PTHR11138">
    <property type="entry name" value="METHIONYL-TRNA FORMYLTRANSFERASE"/>
    <property type="match status" value="1"/>
</dbReference>
<organism evidence="8 9">
    <name type="scientific">Sphagnum jensenii</name>
    <dbReference type="NCBI Taxonomy" id="128206"/>
    <lineage>
        <taxon>Eukaryota</taxon>
        <taxon>Viridiplantae</taxon>
        <taxon>Streptophyta</taxon>
        <taxon>Embryophyta</taxon>
        <taxon>Bryophyta</taxon>
        <taxon>Sphagnophytina</taxon>
        <taxon>Sphagnopsida</taxon>
        <taxon>Sphagnales</taxon>
        <taxon>Sphagnaceae</taxon>
        <taxon>Sphagnum</taxon>
    </lineage>
</organism>
<keyword evidence="9" id="KW-1185">Reference proteome</keyword>
<dbReference type="InterPro" id="IPR037022">
    <property type="entry name" value="Formyl_trans_C_sf"/>
</dbReference>
<dbReference type="InterPro" id="IPR011034">
    <property type="entry name" value="Formyl_transferase-like_C_sf"/>
</dbReference>
<feature type="domain" description="Formyl transferase N-terminal" evidence="6">
    <location>
        <begin position="55"/>
        <end position="239"/>
    </location>
</feature>
<evidence type="ECO:0000256" key="1">
    <source>
        <dbReference type="ARBA" id="ARBA00010699"/>
    </source>
</evidence>
<dbReference type="Pfam" id="PF00551">
    <property type="entry name" value="Formyl_trans_N"/>
    <property type="match status" value="1"/>
</dbReference>
<keyword evidence="5" id="KW-0648">Protein biosynthesis</keyword>
<dbReference type="EMBL" id="OZ023704">
    <property type="protein sequence ID" value="CAK9873319.1"/>
    <property type="molecule type" value="Genomic_DNA"/>
</dbReference>
<comment type="similarity">
    <text evidence="1">Belongs to the Fmt family.</text>
</comment>
<reference evidence="8" key="1">
    <citation type="submission" date="2024-03" db="EMBL/GenBank/DDBJ databases">
        <authorList>
            <consortium name="ELIXIR-Norway"/>
            <consortium name="Elixir Norway"/>
        </authorList>
    </citation>
    <scope>NUCLEOTIDE SEQUENCE</scope>
</reference>
<proteinExistence type="inferred from homology"/>
<evidence type="ECO:0000313" key="8">
    <source>
        <dbReference type="EMBL" id="CAK9873319.1"/>
    </source>
</evidence>
<dbReference type="InterPro" id="IPR041711">
    <property type="entry name" value="Met-tRNA-FMT_N"/>
</dbReference>
<accession>A0ABP1BDH0</accession>
<gene>
    <name evidence="8" type="ORF">CSSPJE1EN2_LOCUS15883</name>
</gene>
<dbReference type="Proteomes" id="UP001497522">
    <property type="component" value="Chromosome 3"/>
</dbReference>
<dbReference type="HAMAP" id="MF_00182">
    <property type="entry name" value="Formyl_trans"/>
    <property type="match status" value="1"/>
</dbReference>
<keyword evidence="4" id="KW-0808">Transferase</keyword>
<dbReference type="CDD" id="cd08704">
    <property type="entry name" value="Met_tRNA_FMT_C"/>
    <property type="match status" value="1"/>
</dbReference>
<evidence type="ECO:0000256" key="4">
    <source>
        <dbReference type="ARBA" id="ARBA00022679"/>
    </source>
</evidence>
<protein>
    <recommendedName>
        <fullName evidence="3">Methionyl-tRNA formyltransferase, mitochondrial</fullName>
        <ecNumber evidence="2">2.1.2.9</ecNumber>
    </recommendedName>
</protein>
<dbReference type="EC" id="2.1.2.9" evidence="2"/>
<dbReference type="Gene3D" id="3.40.50.170">
    <property type="entry name" value="Formyl transferase, N-terminal domain"/>
    <property type="match status" value="1"/>
</dbReference>
<dbReference type="Gene3D" id="3.10.25.10">
    <property type="entry name" value="Formyl transferase, C-terminal domain"/>
    <property type="match status" value="1"/>
</dbReference>
<dbReference type="InterPro" id="IPR036477">
    <property type="entry name" value="Formyl_transf_N_sf"/>
</dbReference>
<feature type="domain" description="Formyl transferase C-terminal" evidence="7">
    <location>
        <begin position="268"/>
        <end position="375"/>
    </location>
</feature>
<dbReference type="SUPFAM" id="SSF53328">
    <property type="entry name" value="Formyltransferase"/>
    <property type="match status" value="1"/>
</dbReference>
<evidence type="ECO:0000256" key="2">
    <source>
        <dbReference type="ARBA" id="ARBA00012261"/>
    </source>
</evidence>
<evidence type="ECO:0000256" key="5">
    <source>
        <dbReference type="ARBA" id="ARBA00022917"/>
    </source>
</evidence>
<dbReference type="InterPro" id="IPR044135">
    <property type="entry name" value="Met-tRNA-FMT_C"/>
</dbReference>
<dbReference type="NCBIfam" id="TIGR00460">
    <property type="entry name" value="fmt"/>
    <property type="match status" value="1"/>
</dbReference>
<evidence type="ECO:0000259" key="7">
    <source>
        <dbReference type="Pfam" id="PF02911"/>
    </source>
</evidence>
<evidence type="ECO:0000256" key="3">
    <source>
        <dbReference type="ARBA" id="ARBA00014185"/>
    </source>
</evidence>
<dbReference type="Pfam" id="PF02911">
    <property type="entry name" value="Formyl_trans_C"/>
    <property type="match status" value="1"/>
</dbReference>
<sequence>MAPLWPLRLLSSSSRVCLPSSFLLHRACSLRPRVGRDVLLRCFCTADQQKKQKKKLVFLGTPEVAADMLDALLDAAQAESASFEIGAIVTQPPSVKGRGRKQIMPSAVAERALARNFPASLIWSPDKASEEGFLADLKSLGPDLCVTAAYGNYLPSRFLAIPPCGTVNVHPSLLPLYRGAAPVQRALLDGVKETGVSVAYTVRAMDSGPIIASGHMDVDPDIKAPELLSLLFKKGTELLLQELPSILDGSAADKAIEQDSSLASMAPKVTVEEALLSFKEPALTLHNKVRAFSEWPGAKGRFYLQASDGKSKVIDLKIVTTRVKPPAAIGEADGVVRLIDNALVVPCGERSALHILELQPPGKKIMGARDFCNGLRGHQILIEDTVESLTH</sequence>
<dbReference type="InterPro" id="IPR002376">
    <property type="entry name" value="Formyl_transf_N"/>
</dbReference>
<dbReference type="InterPro" id="IPR005794">
    <property type="entry name" value="Fmt"/>
</dbReference>